<dbReference type="Proteomes" id="UP000335636">
    <property type="component" value="Unassembled WGS sequence"/>
</dbReference>
<feature type="region of interest" description="Disordered" evidence="1">
    <location>
        <begin position="1"/>
        <end position="29"/>
    </location>
</feature>
<keyword evidence="4" id="KW-1185">Reference proteome</keyword>
<feature type="region of interest" description="Disordered" evidence="1">
    <location>
        <begin position="55"/>
        <end position="105"/>
    </location>
</feature>
<dbReference type="EMBL" id="WJEC01006445">
    <property type="protein sequence ID" value="KAF7473287.1"/>
    <property type="molecule type" value="Genomic_DNA"/>
</dbReference>
<reference evidence="3 4" key="1">
    <citation type="submission" date="2019-04" db="EMBL/GenBank/DDBJ databases">
        <authorList>
            <person name="Alioto T."/>
            <person name="Alioto T."/>
        </authorList>
    </citation>
    <scope>NUCLEOTIDE SEQUENCE [LARGE SCALE GENOMIC DNA]</scope>
</reference>
<dbReference type="Proteomes" id="UP000662637">
    <property type="component" value="Unassembled WGS sequence"/>
</dbReference>
<accession>A0A5E4D949</accession>
<evidence type="ECO:0000313" key="3">
    <source>
        <dbReference type="EMBL" id="VTJ90270.1"/>
    </source>
</evidence>
<dbReference type="EMBL" id="CABDUW010004301">
    <property type="protein sequence ID" value="VTJ90270.1"/>
    <property type="molecule type" value="Genomic_DNA"/>
</dbReference>
<organism evidence="3 4">
    <name type="scientific">Marmota monax</name>
    <name type="common">Woodchuck</name>
    <dbReference type="NCBI Taxonomy" id="9995"/>
    <lineage>
        <taxon>Eukaryota</taxon>
        <taxon>Metazoa</taxon>
        <taxon>Chordata</taxon>
        <taxon>Craniata</taxon>
        <taxon>Vertebrata</taxon>
        <taxon>Euteleostomi</taxon>
        <taxon>Mammalia</taxon>
        <taxon>Eutheria</taxon>
        <taxon>Euarchontoglires</taxon>
        <taxon>Glires</taxon>
        <taxon>Rodentia</taxon>
        <taxon>Sciuromorpha</taxon>
        <taxon>Sciuridae</taxon>
        <taxon>Xerinae</taxon>
        <taxon>Marmotini</taxon>
        <taxon>Marmota</taxon>
    </lineage>
</organism>
<sequence>MGQLAGGRCNSNEVRETGQEEDTGGWVWGSGGQSGCERHKRLFLLGPVLQGCAAHDRPQPRVRLSHGRQHRKENVENLCSGSRDSPLPGNEMAVPAQRASGVPLW</sequence>
<name>A0A5E4D949_MARMO</name>
<reference evidence="2" key="2">
    <citation type="submission" date="2020-08" db="EMBL/GenBank/DDBJ databases">
        <authorList>
            <person name="Shumante A."/>
            <person name="Zimin A.V."/>
            <person name="Puiu D."/>
            <person name="Salzberg S.L."/>
        </authorList>
    </citation>
    <scope>NUCLEOTIDE SEQUENCE</scope>
    <source>
        <strain evidence="2">WC2-LM</strain>
        <tissue evidence="2">Liver</tissue>
    </source>
</reference>
<proteinExistence type="predicted"/>
<evidence type="ECO:0000313" key="2">
    <source>
        <dbReference type="EMBL" id="KAF7473287.1"/>
    </source>
</evidence>
<protein>
    <submittedName>
        <fullName evidence="3">Uncharacterized protein</fullName>
    </submittedName>
</protein>
<evidence type="ECO:0000313" key="4">
    <source>
        <dbReference type="Proteomes" id="UP000335636"/>
    </source>
</evidence>
<evidence type="ECO:0000256" key="1">
    <source>
        <dbReference type="SAM" id="MobiDB-lite"/>
    </source>
</evidence>
<dbReference type="AlphaFoldDB" id="A0A5E4D949"/>
<gene>
    <name evidence="2" type="ORF">GHT09_016059</name>
    <name evidence="3" type="ORF">MONAX_5E005806</name>
</gene>